<protein>
    <submittedName>
        <fullName evidence="2">Uncharacterized protein</fullName>
    </submittedName>
</protein>
<dbReference type="EMBL" id="JBHSZI010000005">
    <property type="protein sequence ID" value="MFC7059989.1"/>
    <property type="molecule type" value="Genomic_DNA"/>
</dbReference>
<evidence type="ECO:0000256" key="1">
    <source>
        <dbReference type="SAM" id="MobiDB-lite"/>
    </source>
</evidence>
<reference evidence="2" key="1">
    <citation type="journal article" date="2014" name="Int. J. Syst. Evol. Microbiol.">
        <title>Complete genome sequence of Corynebacterium casei LMG S-19264T (=DSM 44701T), isolated from a smear-ripened cheese.</title>
        <authorList>
            <consortium name="US DOE Joint Genome Institute (JGI-PGF)"/>
            <person name="Walter F."/>
            <person name="Albersmeier A."/>
            <person name="Kalinowski J."/>
            <person name="Ruckert C."/>
        </authorList>
    </citation>
    <scope>NUCLEOTIDE SEQUENCE [LARGE SCALE GENOMIC DNA]</scope>
    <source>
        <strain evidence="2">CGMCC 1.12553</strain>
    </source>
</reference>
<feature type="region of interest" description="Disordered" evidence="1">
    <location>
        <begin position="1"/>
        <end position="42"/>
    </location>
</feature>
<reference evidence="4" key="2">
    <citation type="journal article" date="2019" name="Int. J. Syst. Evol. Microbiol.">
        <title>The Global Catalogue of Microorganisms (GCM) 10K type strain sequencing project: providing services to taxonomists for standard genome sequencing and annotation.</title>
        <authorList>
            <consortium name="The Broad Institute Genomics Platform"/>
            <consortium name="The Broad Institute Genome Sequencing Center for Infectious Disease"/>
            <person name="Wu L."/>
            <person name="Ma J."/>
        </authorList>
    </citation>
    <scope>NUCLEOTIDE SEQUENCE [LARGE SCALE GENOMIC DNA]</scope>
    <source>
        <strain evidence="4">JCM 30072</strain>
    </source>
</reference>
<organism evidence="2 4">
    <name type="scientific">Halovenus salina</name>
    <dbReference type="NCBI Taxonomy" id="1510225"/>
    <lineage>
        <taxon>Archaea</taxon>
        <taxon>Methanobacteriati</taxon>
        <taxon>Methanobacteriota</taxon>
        <taxon>Stenosarchaea group</taxon>
        <taxon>Halobacteria</taxon>
        <taxon>Halobacteriales</taxon>
        <taxon>Haloarculaceae</taxon>
        <taxon>Halovenus</taxon>
    </lineage>
</organism>
<keyword evidence="4" id="KW-1185">Reference proteome</keyword>
<evidence type="ECO:0000313" key="3">
    <source>
        <dbReference type="EMBL" id="MFC7060056.1"/>
    </source>
</evidence>
<evidence type="ECO:0000313" key="4">
    <source>
        <dbReference type="Proteomes" id="UP001596445"/>
    </source>
</evidence>
<dbReference type="EMBL" id="JBHSZI010000005">
    <property type="protein sequence ID" value="MFC7060056.1"/>
    <property type="molecule type" value="Genomic_DNA"/>
</dbReference>
<gene>
    <name evidence="2" type="ORF">ACFQQG_19470</name>
    <name evidence="3" type="ORF">ACFQQG_19900</name>
</gene>
<dbReference type="Proteomes" id="UP001596445">
    <property type="component" value="Unassembled WGS sequence"/>
</dbReference>
<comment type="caution">
    <text evidence="2">The sequence shown here is derived from an EMBL/GenBank/DDBJ whole genome shotgun (WGS) entry which is preliminary data.</text>
</comment>
<sequence length="128" mass="14084">MLRQFLDQHGADLPTSVSEDAHQRLRSRETASTITEQRAQAAVDGLEEQALTTLPGRFSPRSPPRSKRCVPTALSMPIHSLGMWGSLPSDAASNACAMRTLSRRRLATATVMHVSRRSDTSLLRSIQM</sequence>
<feature type="compositionally biased region" description="Basic and acidic residues" evidence="1">
    <location>
        <begin position="19"/>
        <end position="29"/>
    </location>
</feature>
<accession>A0ABD5W6I3</accession>
<dbReference type="AlphaFoldDB" id="A0ABD5W6I3"/>
<name>A0ABD5W6I3_9EURY</name>
<evidence type="ECO:0000313" key="2">
    <source>
        <dbReference type="EMBL" id="MFC7059989.1"/>
    </source>
</evidence>
<reference evidence="2" key="3">
    <citation type="submission" date="2024-09" db="EMBL/GenBank/DDBJ databases">
        <authorList>
            <person name="Sun Q."/>
        </authorList>
    </citation>
    <scope>NUCLEOTIDE SEQUENCE</scope>
    <source>
        <strain evidence="2">CGMCC 1.12553</strain>
    </source>
</reference>
<proteinExistence type="predicted"/>
<dbReference type="RefSeq" id="WP_382187366.1">
    <property type="nucleotide sequence ID" value="NZ_JBHSZI010000005.1"/>
</dbReference>